<feature type="region of interest" description="Disordered" evidence="1">
    <location>
        <begin position="222"/>
        <end position="257"/>
    </location>
</feature>
<feature type="compositionally biased region" description="Low complexity" evidence="1">
    <location>
        <begin position="147"/>
        <end position="159"/>
    </location>
</feature>
<feature type="compositionally biased region" description="Low complexity" evidence="1">
    <location>
        <begin position="332"/>
        <end position="343"/>
    </location>
</feature>
<proteinExistence type="predicted"/>
<keyword evidence="3" id="KW-1185">Reference proteome</keyword>
<feature type="compositionally biased region" description="Low complexity" evidence="1">
    <location>
        <begin position="277"/>
        <end position="303"/>
    </location>
</feature>
<reference evidence="2 3" key="1">
    <citation type="submission" date="2016-07" db="EMBL/GenBank/DDBJ databases">
        <title>Pervasive Adenine N6-methylation of Active Genes in Fungi.</title>
        <authorList>
            <consortium name="DOE Joint Genome Institute"/>
            <person name="Mondo S.J."/>
            <person name="Dannebaum R.O."/>
            <person name="Kuo R.C."/>
            <person name="Labutti K."/>
            <person name="Haridas S."/>
            <person name="Kuo A."/>
            <person name="Salamov A."/>
            <person name="Ahrendt S.R."/>
            <person name="Lipzen A."/>
            <person name="Sullivan W."/>
            <person name="Andreopoulos W.B."/>
            <person name="Clum A."/>
            <person name="Lindquist E."/>
            <person name="Daum C."/>
            <person name="Ramamoorthy G.K."/>
            <person name="Gryganskyi A."/>
            <person name="Culley D."/>
            <person name="Magnuson J.K."/>
            <person name="James T.Y."/>
            <person name="O'Malley M.A."/>
            <person name="Stajich J.E."/>
            <person name="Spatafora J.W."/>
            <person name="Visel A."/>
            <person name="Grigoriev I.V."/>
        </authorList>
    </citation>
    <scope>NUCLEOTIDE SEQUENCE [LARGE SCALE GENOMIC DNA]</scope>
    <source>
        <strain evidence="2 3">NRRL 1336</strain>
    </source>
</reference>
<feature type="region of interest" description="Disordered" evidence="1">
    <location>
        <begin position="120"/>
        <end position="210"/>
    </location>
</feature>
<evidence type="ECO:0000313" key="3">
    <source>
        <dbReference type="Proteomes" id="UP000193560"/>
    </source>
</evidence>
<dbReference type="OrthoDB" id="2291009at2759"/>
<protein>
    <submittedName>
        <fullName evidence="2">Uncharacterized protein</fullName>
    </submittedName>
</protein>
<feature type="compositionally biased region" description="Low complexity" evidence="1">
    <location>
        <begin position="178"/>
        <end position="198"/>
    </location>
</feature>
<feature type="region of interest" description="Disordered" evidence="1">
    <location>
        <begin position="273"/>
        <end position="303"/>
    </location>
</feature>
<name>A0A1X2IV48_9FUNG</name>
<dbReference type="Proteomes" id="UP000193560">
    <property type="component" value="Unassembled WGS sequence"/>
</dbReference>
<feature type="compositionally biased region" description="Polar residues" evidence="1">
    <location>
        <begin position="122"/>
        <end position="138"/>
    </location>
</feature>
<feature type="region of interest" description="Disordered" evidence="1">
    <location>
        <begin position="324"/>
        <end position="354"/>
    </location>
</feature>
<gene>
    <name evidence="2" type="ORF">BCR42DRAFT_403619</name>
</gene>
<dbReference type="EMBL" id="MCGE01000003">
    <property type="protein sequence ID" value="ORZ22935.1"/>
    <property type="molecule type" value="Genomic_DNA"/>
</dbReference>
<organism evidence="2 3">
    <name type="scientific">Absidia repens</name>
    <dbReference type="NCBI Taxonomy" id="90262"/>
    <lineage>
        <taxon>Eukaryota</taxon>
        <taxon>Fungi</taxon>
        <taxon>Fungi incertae sedis</taxon>
        <taxon>Mucoromycota</taxon>
        <taxon>Mucoromycotina</taxon>
        <taxon>Mucoromycetes</taxon>
        <taxon>Mucorales</taxon>
        <taxon>Cunninghamellaceae</taxon>
        <taxon>Absidia</taxon>
    </lineage>
</organism>
<feature type="region of interest" description="Disordered" evidence="1">
    <location>
        <begin position="48"/>
        <end position="95"/>
    </location>
</feature>
<sequence>MQRTDSVFSDIYVRKTPIITYKRKQQPYDCISPKPLTSTSAISTTTLLQSTISSRTQPSSPTKLTPRSAEDEKENTEILDNNRHATPHTIDLDSAPPIAKDIFDLSDDDSSETQVEIRVASSLHSNNSIKSKSANPNQRTKHKKTQKTPTKPTPNTNGTLHQKKSTTQTRTKPPPSFTRTLSAPASTTTTSPSPIIRTMSMIPRLPDTKRRKRNLVAQLKAANGERPELSTQSGGNRFYVDDDDDDDDHIEGNDNGDMLGYLKSNDYHVPTERSNMSSLYTPIPTPSSSSSTTSQAISAESTISMNDYTDRMEQELANLMRTEFGDDDLDDSPSSSTSSSSSSHRGGYVPENTIRAPVTYKRVNNNRTFTSALQPLSSSPLSLSGLDHDMEQQIEYLLSGNF</sequence>
<evidence type="ECO:0000256" key="1">
    <source>
        <dbReference type="SAM" id="MobiDB-lite"/>
    </source>
</evidence>
<feature type="compositionally biased region" description="Polar residues" evidence="1">
    <location>
        <begin position="55"/>
        <end position="65"/>
    </location>
</feature>
<evidence type="ECO:0000313" key="2">
    <source>
        <dbReference type="EMBL" id="ORZ22935.1"/>
    </source>
</evidence>
<accession>A0A1X2IV48</accession>
<dbReference type="AlphaFoldDB" id="A0A1X2IV48"/>
<comment type="caution">
    <text evidence="2">The sequence shown here is derived from an EMBL/GenBank/DDBJ whole genome shotgun (WGS) entry which is preliminary data.</text>
</comment>